<organism evidence="7 8">
    <name type="scientific">Pseudodesulfovibrio alkaliphilus</name>
    <dbReference type="NCBI Taxonomy" id="2661613"/>
    <lineage>
        <taxon>Bacteria</taxon>
        <taxon>Pseudomonadati</taxon>
        <taxon>Thermodesulfobacteriota</taxon>
        <taxon>Desulfovibrionia</taxon>
        <taxon>Desulfovibrionales</taxon>
        <taxon>Desulfovibrionaceae</taxon>
    </lineage>
</organism>
<evidence type="ECO:0000259" key="6">
    <source>
        <dbReference type="Pfam" id="PF05193"/>
    </source>
</evidence>
<feature type="domain" description="Peptidase M16 N-terminal" evidence="5">
    <location>
        <begin position="45"/>
        <end position="189"/>
    </location>
</feature>
<comment type="cofactor">
    <cofactor evidence="1">
        <name>Zn(2+)</name>
        <dbReference type="ChEBI" id="CHEBI:29105"/>
    </cofactor>
</comment>
<dbReference type="Proteomes" id="UP000461162">
    <property type="component" value="Unassembled WGS sequence"/>
</dbReference>
<dbReference type="PANTHER" id="PTHR11851">
    <property type="entry name" value="METALLOPROTEASE"/>
    <property type="match status" value="1"/>
</dbReference>
<evidence type="ECO:0000256" key="3">
    <source>
        <dbReference type="RuleBase" id="RU004447"/>
    </source>
</evidence>
<accession>A0A7K1KLM7</accession>
<dbReference type="GO" id="GO:0004222">
    <property type="term" value="F:metalloendopeptidase activity"/>
    <property type="evidence" value="ECO:0007669"/>
    <property type="project" value="InterPro"/>
</dbReference>
<name>A0A7K1KLM7_9BACT</name>
<feature type="domain" description="Peptidase M16 N-terminal" evidence="5">
    <location>
        <begin position="507"/>
        <end position="610"/>
    </location>
</feature>
<evidence type="ECO:0000256" key="4">
    <source>
        <dbReference type="SAM" id="MobiDB-lite"/>
    </source>
</evidence>
<evidence type="ECO:0000259" key="5">
    <source>
        <dbReference type="Pfam" id="PF00675"/>
    </source>
</evidence>
<gene>
    <name evidence="7" type="ORF">GKC30_04635</name>
</gene>
<evidence type="ECO:0000313" key="8">
    <source>
        <dbReference type="Proteomes" id="UP000461162"/>
    </source>
</evidence>
<dbReference type="EMBL" id="WODC01000002">
    <property type="protein sequence ID" value="MUM76917.1"/>
    <property type="molecule type" value="Genomic_DNA"/>
</dbReference>
<dbReference type="PANTHER" id="PTHR11851:SF49">
    <property type="entry name" value="MITOCHONDRIAL-PROCESSING PEPTIDASE SUBUNIT ALPHA"/>
    <property type="match status" value="1"/>
</dbReference>
<dbReference type="InterPro" id="IPR011765">
    <property type="entry name" value="Pept_M16_N"/>
</dbReference>
<dbReference type="InterPro" id="IPR050361">
    <property type="entry name" value="MPP/UQCRC_Complex"/>
</dbReference>
<dbReference type="InterPro" id="IPR011249">
    <property type="entry name" value="Metalloenz_LuxS/M16"/>
</dbReference>
<protein>
    <submittedName>
        <fullName evidence="7">Insulinase family protein</fullName>
    </submittedName>
</protein>
<dbReference type="InterPro" id="IPR007863">
    <property type="entry name" value="Peptidase_M16_C"/>
</dbReference>
<proteinExistence type="inferred from homology"/>
<evidence type="ECO:0000256" key="1">
    <source>
        <dbReference type="ARBA" id="ARBA00001947"/>
    </source>
</evidence>
<dbReference type="GO" id="GO:0006508">
    <property type="term" value="P:proteolysis"/>
    <property type="evidence" value="ECO:0007669"/>
    <property type="project" value="InterPro"/>
</dbReference>
<dbReference type="Pfam" id="PF00675">
    <property type="entry name" value="Peptidase_M16"/>
    <property type="match status" value="2"/>
</dbReference>
<feature type="domain" description="Peptidase M16 C-terminal" evidence="6">
    <location>
        <begin position="659"/>
        <end position="816"/>
    </location>
</feature>
<feature type="compositionally biased region" description="Low complexity" evidence="4">
    <location>
        <begin position="10"/>
        <end position="24"/>
    </location>
</feature>
<dbReference type="AlphaFoldDB" id="A0A7K1KLM7"/>
<dbReference type="Gene3D" id="3.30.830.10">
    <property type="entry name" value="Metalloenzyme, LuxS/M16 peptidase-like"/>
    <property type="match status" value="4"/>
</dbReference>
<dbReference type="SUPFAM" id="SSF63411">
    <property type="entry name" value="LuxS/MPP-like metallohydrolase"/>
    <property type="match status" value="4"/>
</dbReference>
<evidence type="ECO:0000313" key="7">
    <source>
        <dbReference type="EMBL" id="MUM76917.1"/>
    </source>
</evidence>
<feature type="region of interest" description="Disordered" evidence="4">
    <location>
        <begin position="1"/>
        <end position="24"/>
    </location>
</feature>
<dbReference type="GO" id="GO:0046872">
    <property type="term" value="F:metal ion binding"/>
    <property type="evidence" value="ECO:0007669"/>
    <property type="project" value="InterPro"/>
</dbReference>
<feature type="domain" description="Peptidase M16 C-terminal" evidence="6">
    <location>
        <begin position="198"/>
        <end position="375"/>
    </location>
</feature>
<sequence length="882" mass="97433">MVLTGCQTHTSKTSPAGSAATAPPLLTQRNAEDTRIVRLENGLTVLIKQDDRFPLVNARLYVHAGSGYETPEIAGISHLLEHMVFKGTKKRGPGQSARDIEAVGGSMNAATSFDYTVYYVEVPDEKWKIGLDVITDMAFNAVIDPGELASERLVVLEELERGEDTPGSRLFKTLQGMVWHGTTYEWPIIGYRETVSALTDKDIHAYVAEHYQPQSMLLAVVGKVDPDAVLAEARRLLGGLKNTRPFSPPEPIAVPAEGNGPRVVTLPGKWNKVYLGATFPIPHAASAKIPGIELLCQLLGGGDSSRLYRTFKYDKQLVDDISLSPLSIERGGMLYLSATLDADKLETFWTELMAELASFDPQDFTDREIERARLNLEDSLFLTKETLSGLASKLGYFHFFENGEQAERNYLYALSHTGRDELKALYGEYLRPDRLSACVLTPEDATTTGDRLTAIAEEGWPLKSLTASQLTASMPDQAREIALPGGNTLVVLPDDTLPYTAMSIYWTGGDGELTPEQQGLAALTAKALTRGTMTMSATGIQDFLADHAAGVGASSGRNVFALETKFPSRFTGEVLPLVRDILTAPAFDTAEIERARQDQIAAIRRREDQPLGLAFRHLFPFLYKTGPYALLHQGTVEEVQAMTRDDIVRFWGRQSMQPFVLAVCGQFDGQEIEDFAAGLSRTMTAPGTAYQYTSPEWNDTREIMLHLPDRSQSHLIMAFPAPGRTDREASAGLELLKAALSGQSGLLFRDLRDGQGLAYAVTSLLWQSRNTGFIALYIGTSPDKVDQSLQGFHRILADLSAKPLPEAELERARNILTGDYYQEHQSLISRSREAASLLTQGFDREYDHEIIELARTITPERIRQLVREYLDPDKAYLMQVTP</sequence>
<dbReference type="PROSITE" id="PS00143">
    <property type="entry name" value="INSULINASE"/>
    <property type="match status" value="1"/>
</dbReference>
<dbReference type="InterPro" id="IPR001431">
    <property type="entry name" value="Pept_M16_Zn_BS"/>
</dbReference>
<comment type="similarity">
    <text evidence="2 3">Belongs to the peptidase M16 family.</text>
</comment>
<keyword evidence="8" id="KW-1185">Reference proteome</keyword>
<reference evidence="7 8" key="1">
    <citation type="submission" date="2019-11" db="EMBL/GenBank/DDBJ databases">
        <title>Pseudodesulfovibrio alkaliphilus, sp. nov., an alkaliphilic sulfate-reducing bacteria from mud volcano of Taman peninsula, Russia.</title>
        <authorList>
            <person name="Frolova A."/>
            <person name="Merkel A.Y."/>
            <person name="Slobodkin A.I."/>
        </authorList>
    </citation>
    <scope>NUCLEOTIDE SEQUENCE [LARGE SCALE GENOMIC DNA]</scope>
    <source>
        <strain evidence="7 8">F-1</strain>
    </source>
</reference>
<comment type="caution">
    <text evidence="7">The sequence shown here is derived from an EMBL/GenBank/DDBJ whole genome shotgun (WGS) entry which is preliminary data.</text>
</comment>
<dbReference type="Pfam" id="PF05193">
    <property type="entry name" value="Peptidase_M16_C"/>
    <property type="match status" value="2"/>
</dbReference>
<evidence type="ECO:0000256" key="2">
    <source>
        <dbReference type="ARBA" id="ARBA00007261"/>
    </source>
</evidence>